<feature type="region of interest" description="Disordered" evidence="1">
    <location>
        <begin position="903"/>
        <end position="952"/>
    </location>
</feature>
<feature type="region of interest" description="Disordered" evidence="1">
    <location>
        <begin position="1047"/>
        <end position="1070"/>
    </location>
</feature>
<sequence>MRKLWSSWRGSTQNTNIFNSAIRSKSYKGRCLLRAYAQAVVGRVDDPDARQAAIEAAEKLRVEAIAEAAAAAAAAAAAKALATEQDVSQGPSAVGKVTQSVGVAGGKLGAATAAARTGGTASAGAGRRAAAAALGAASDSPFAQHLPQGGIVAPSWATGTAVEAQQHAAAAAAPALFKQSGGTPSGSGTAIALSGRTPSGRRRLRPPELRVKSALEPQPAQQGNAADSGRTFHNGSTLSPAGPAGGAEAYSFAKGGAGTAAGAARGPPASADGSATQHEFRASLGAAAQLPSGAGEAAARKVRIRIAGGAPSTWGPAGLVSTAAAPSTAAPVVTGSAQPGVLASSGTCVQQLLPGGPARFSDPGLTSSRLFGRSDDEAAATQAAAAYLSAAGTAAAPTSGKLVGKRASDSAAAYPAFSYPRQLPSTGASAAAGELAPAAAGGMLGSPGAFAVAPQQLDSGASTGWAMRSHGDIPVTSGSHAPLFASATWHQQYTVPAAAAEQPSQQAAQHQHQQYLPWQLHSIAQLPGGAAATAAMPPFTRASCSALISDSGSGVVVASPQPYFRSGSGGRLGMSGLLVMLDAYQPSATAAPDNPDAMLEAYRDAAWLQPPPSTHVAATAAAEAAAGEAVGGAAQQPQQVGASPQLAAAGFGPPLHQAVASDAWQCHDAPQHQHQQQQPPPGLATNIYQSFHTQPTWMPAQPSLHATSSPSLFGITGPEGMAASYLQSGGTNAQHRLLQQPQPCLLQTQQLPQSLPQQQQLERQQPWTGGAGALNSSSSAADQLHSGSLVSGIGGGVAGAWARCNLEAGSAGSGSLLLGGAGGGSLGSGSCLSYLPMDPELLPQGVLRYTAAGRVGMHSADGSAHRYARPAGAAGGGAAAGVASGAAAGGQLPALTFAAGGSVFSGDDHPQPGDAGGVRRDSGLGNPVAPQPLSLRRCSTQPSPPEVPTAAAAVQPPQSAIASAPASAAFEQAPVGGAAAAAPRTRSCGPSAAAAAIIAAGAAVTCSGLHPQAPRDHATDERALAPGLRSNADVWTVPAAGTGMDCSGDGDGDGGVGGSGSSHGVRTSAPQLPPAIAAGAVQGEGQGMADFEAWVHAGRSGAASADQPGWAELYGSMARFGGHMDGGCSDGDGDILMRDCADGGER</sequence>
<dbReference type="AlphaFoldDB" id="A0A835W1L9"/>
<protein>
    <submittedName>
        <fullName evidence="2">Uncharacterized protein</fullName>
    </submittedName>
</protein>
<feature type="compositionally biased region" description="Polar residues" evidence="1">
    <location>
        <begin position="219"/>
        <end position="239"/>
    </location>
</feature>
<keyword evidence="3" id="KW-1185">Reference proteome</keyword>
<accession>A0A835W1L9</accession>
<feature type="region of interest" description="Disordered" evidence="1">
    <location>
        <begin position="179"/>
        <end position="243"/>
    </location>
</feature>
<feature type="compositionally biased region" description="Low complexity" evidence="1">
    <location>
        <begin position="260"/>
        <end position="275"/>
    </location>
</feature>
<evidence type="ECO:0000313" key="3">
    <source>
        <dbReference type="Proteomes" id="UP000650467"/>
    </source>
</evidence>
<feature type="region of interest" description="Disordered" evidence="1">
    <location>
        <begin position="753"/>
        <end position="779"/>
    </location>
</feature>
<evidence type="ECO:0000256" key="1">
    <source>
        <dbReference type="SAM" id="MobiDB-lite"/>
    </source>
</evidence>
<proteinExistence type="predicted"/>
<name>A0A835W1L9_CHLIN</name>
<evidence type="ECO:0000313" key="2">
    <source>
        <dbReference type="EMBL" id="KAG2437232.1"/>
    </source>
</evidence>
<feature type="region of interest" description="Disordered" evidence="1">
    <location>
        <begin position="257"/>
        <end position="277"/>
    </location>
</feature>
<organism evidence="2 3">
    <name type="scientific">Chlamydomonas incerta</name>
    <dbReference type="NCBI Taxonomy" id="51695"/>
    <lineage>
        <taxon>Eukaryota</taxon>
        <taxon>Viridiplantae</taxon>
        <taxon>Chlorophyta</taxon>
        <taxon>core chlorophytes</taxon>
        <taxon>Chlorophyceae</taxon>
        <taxon>CS clade</taxon>
        <taxon>Chlamydomonadales</taxon>
        <taxon>Chlamydomonadaceae</taxon>
        <taxon>Chlamydomonas</taxon>
    </lineage>
</organism>
<reference evidence="2" key="1">
    <citation type="journal article" date="2020" name="bioRxiv">
        <title>Comparative genomics of Chlamydomonas.</title>
        <authorList>
            <person name="Craig R.J."/>
            <person name="Hasan A.R."/>
            <person name="Ness R.W."/>
            <person name="Keightley P.D."/>
        </authorList>
    </citation>
    <scope>NUCLEOTIDE SEQUENCE</scope>
    <source>
        <strain evidence="2">SAG 7.73</strain>
    </source>
</reference>
<gene>
    <name evidence="2" type="ORF">HXX76_005895</name>
</gene>
<comment type="caution">
    <text evidence="2">The sequence shown here is derived from an EMBL/GenBank/DDBJ whole genome shotgun (WGS) entry which is preliminary data.</text>
</comment>
<dbReference type="OrthoDB" id="552847at2759"/>
<dbReference type="EMBL" id="JAEHOC010000011">
    <property type="protein sequence ID" value="KAG2437232.1"/>
    <property type="molecule type" value="Genomic_DNA"/>
</dbReference>
<feature type="compositionally biased region" description="Low complexity" evidence="1">
    <location>
        <begin position="753"/>
        <end position="766"/>
    </location>
</feature>
<dbReference type="Proteomes" id="UP000650467">
    <property type="component" value="Unassembled WGS sequence"/>
</dbReference>
<feature type="compositionally biased region" description="Basic and acidic residues" evidence="1">
    <location>
        <begin position="906"/>
        <end position="922"/>
    </location>
</feature>